<evidence type="ECO:0000313" key="3">
    <source>
        <dbReference type="EMBL" id="MFB9527023.1"/>
    </source>
</evidence>
<dbReference type="InterPro" id="IPR036291">
    <property type="entry name" value="NAD(P)-bd_dom_sf"/>
</dbReference>
<comment type="similarity">
    <text evidence="1">Belongs to the short-chain dehydrogenases/reductases (SDR) family.</text>
</comment>
<name>A0ABV5PVF6_9ACTN</name>
<keyword evidence="2 3" id="KW-0560">Oxidoreductase</keyword>
<reference evidence="3 4" key="1">
    <citation type="submission" date="2024-09" db="EMBL/GenBank/DDBJ databases">
        <authorList>
            <person name="Sun Q."/>
            <person name="Mori K."/>
        </authorList>
    </citation>
    <scope>NUCLEOTIDE SEQUENCE [LARGE SCALE GENOMIC DNA]</scope>
    <source>
        <strain evidence="3 4">JCM 3323</strain>
    </source>
</reference>
<dbReference type="SUPFAM" id="SSF51735">
    <property type="entry name" value="NAD(P)-binding Rossmann-fold domains"/>
    <property type="match status" value="1"/>
</dbReference>
<dbReference type="PANTHER" id="PTHR42760">
    <property type="entry name" value="SHORT-CHAIN DEHYDROGENASES/REDUCTASES FAMILY MEMBER"/>
    <property type="match status" value="1"/>
</dbReference>
<comment type="caution">
    <text evidence="3">The sequence shown here is derived from an EMBL/GenBank/DDBJ whole genome shotgun (WGS) entry which is preliminary data.</text>
</comment>
<dbReference type="Proteomes" id="UP001589646">
    <property type="component" value="Unassembled WGS sequence"/>
</dbReference>
<keyword evidence="4" id="KW-1185">Reference proteome</keyword>
<gene>
    <name evidence="3" type="ORF">ACFFRN_10420</name>
</gene>
<dbReference type="Gene3D" id="3.40.50.720">
    <property type="entry name" value="NAD(P)-binding Rossmann-like Domain"/>
    <property type="match status" value="1"/>
</dbReference>
<dbReference type="InterPro" id="IPR002347">
    <property type="entry name" value="SDR_fam"/>
</dbReference>
<organism evidence="3 4">
    <name type="scientific">Nonomuraea roseola</name>
    <dbReference type="NCBI Taxonomy" id="46179"/>
    <lineage>
        <taxon>Bacteria</taxon>
        <taxon>Bacillati</taxon>
        <taxon>Actinomycetota</taxon>
        <taxon>Actinomycetes</taxon>
        <taxon>Streptosporangiales</taxon>
        <taxon>Streptosporangiaceae</taxon>
        <taxon>Nonomuraea</taxon>
    </lineage>
</organism>
<evidence type="ECO:0000256" key="2">
    <source>
        <dbReference type="ARBA" id="ARBA00023002"/>
    </source>
</evidence>
<evidence type="ECO:0000256" key="1">
    <source>
        <dbReference type="ARBA" id="ARBA00006484"/>
    </source>
</evidence>
<dbReference type="PANTHER" id="PTHR42760:SF133">
    <property type="entry name" value="3-OXOACYL-[ACYL-CARRIER-PROTEIN] REDUCTASE"/>
    <property type="match status" value="1"/>
</dbReference>
<dbReference type="RefSeq" id="WP_346118575.1">
    <property type="nucleotide sequence ID" value="NZ_BAAAXC010000006.1"/>
</dbReference>
<dbReference type="EMBL" id="JBHMCE010000003">
    <property type="protein sequence ID" value="MFB9527023.1"/>
    <property type="molecule type" value="Genomic_DNA"/>
</dbReference>
<accession>A0ABV5PVF6</accession>
<dbReference type="Pfam" id="PF13561">
    <property type="entry name" value="adh_short_C2"/>
    <property type="match status" value="1"/>
</dbReference>
<dbReference type="CDD" id="cd05233">
    <property type="entry name" value="SDR_c"/>
    <property type="match status" value="1"/>
</dbReference>
<dbReference type="GO" id="GO:0016491">
    <property type="term" value="F:oxidoreductase activity"/>
    <property type="evidence" value="ECO:0007669"/>
    <property type="project" value="UniProtKB-KW"/>
</dbReference>
<dbReference type="PRINTS" id="PR00080">
    <property type="entry name" value="SDRFAMILY"/>
</dbReference>
<proteinExistence type="inferred from homology"/>
<dbReference type="EC" id="1.1.1.-" evidence="3"/>
<evidence type="ECO:0000313" key="4">
    <source>
        <dbReference type="Proteomes" id="UP001589646"/>
    </source>
</evidence>
<sequence length="269" mass="28291">MPGTVRATNGREEKIMDLQLAGKTAVVTAASGGIGGAVVRTLIAEGVTVLGADRTVTDQLKQTGAITVEADLLTPEGVEQLRRIAESEFGGVDLLVNGVGGLAGLDLGGLPDLSDSTWQRAFELNFFSTVRITRALLPSLREAVVNVSTSVAHWPASGPHWYGASKGALTAFSKGLADELGPRGIRVNTVSPALIRTPLWDEYGPRVSQARGADYQQLMTDLPEQINVTLGRWGTPQEVANVIVFLASPAAGYVTGSDYIIDGGLLKVL</sequence>
<dbReference type="PRINTS" id="PR00081">
    <property type="entry name" value="GDHRDH"/>
</dbReference>
<protein>
    <submittedName>
        <fullName evidence="3">SDR family NAD(P)-dependent oxidoreductase</fullName>
        <ecNumber evidence="3">1.1.1.-</ecNumber>
    </submittedName>
</protein>